<evidence type="ECO:0000313" key="1">
    <source>
        <dbReference type="EMBL" id="RIW31855.1"/>
    </source>
</evidence>
<name>A0A3A1QYB5_9BACI</name>
<reference evidence="1 2" key="1">
    <citation type="submission" date="2018-09" db="EMBL/GenBank/DDBJ databases">
        <title>Bacillus saliacetes sp. nov., isolated from Thai shrimp paste (Ka-pi).</title>
        <authorList>
            <person name="Daroonpunt R."/>
            <person name="Tanasupawat S."/>
            <person name="Yiamsombut S."/>
        </authorList>
    </citation>
    <scope>NUCLEOTIDE SEQUENCE [LARGE SCALE GENOMIC DNA]</scope>
    <source>
        <strain evidence="1 2">SKP7-4</strain>
    </source>
</reference>
<accession>A0A3A1QYB5</accession>
<dbReference type="Proteomes" id="UP000265801">
    <property type="component" value="Unassembled WGS sequence"/>
</dbReference>
<organism evidence="1 2">
    <name type="scientific">Bacillus salacetis</name>
    <dbReference type="NCBI Taxonomy" id="2315464"/>
    <lineage>
        <taxon>Bacteria</taxon>
        <taxon>Bacillati</taxon>
        <taxon>Bacillota</taxon>
        <taxon>Bacilli</taxon>
        <taxon>Bacillales</taxon>
        <taxon>Bacillaceae</taxon>
        <taxon>Bacillus</taxon>
    </lineage>
</organism>
<dbReference type="OrthoDB" id="2867406at2"/>
<dbReference type="RefSeq" id="WP_119547916.1">
    <property type="nucleotide sequence ID" value="NZ_QXIR01000020.1"/>
</dbReference>
<dbReference type="EMBL" id="QXIR01000020">
    <property type="protein sequence ID" value="RIW31855.1"/>
    <property type="molecule type" value="Genomic_DNA"/>
</dbReference>
<protein>
    <submittedName>
        <fullName evidence="1">Uncharacterized protein</fullName>
    </submittedName>
</protein>
<gene>
    <name evidence="1" type="ORF">D3H55_14630</name>
</gene>
<evidence type="ECO:0000313" key="2">
    <source>
        <dbReference type="Proteomes" id="UP000265801"/>
    </source>
</evidence>
<keyword evidence="2" id="KW-1185">Reference proteome</keyword>
<dbReference type="AlphaFoldDB" id="A0A3A1QYB5"/>
<sequence length="145" mass="16983">MNSSIKNYTSIHDDFSKDREKIKEDILFFYSEQIPDILEALFTIAHFEKKITVLEPLFESPFHYRFIENYGLNLFIDGFIFSLYSKANMLNEFLKEDISSEVKKRLDTMTADASIRFEEDAVECFTLTAYKVFEFGVEAGKGYTM</sequence>
<comment type="caution">
    <text evidence="1">The sequence shown here is derived from an EMBL/GenBank/DDBJ whole genome shotgun (WGS) entry which is preliminary data.</text>
</comment>
<proteinExistence type="predicted"/>